<dbReference type="GO" id="GO:0005829">
    <property type="term" value="C:cytosol"/>
    <property type="evidence" value="ECO:0007669"/>
    <property type="project" value="TreeGrafter"/>
</dbReference>
<dbReference type="GeneID" id="28835338"/>
<feature type="region of interest" description="Disordered" evidence="1">
    <location>
        <begin position="666"/>
        <end position="721"/>
    </location>
</feature>
<sequence length="768" mass="85009">MAPPPPRSFSIPGAPTRGNRMRAIAGEEKSPSHKKPITRVQSWPAGADKPLAAANGISCRIQLAEPHIYVYGLKPANRDIAALQFPPAIIRGKLILKVEKPTKIKAVTVNFFGQQRTEWPESFPPNYVEHHDETRLEYQVLPFFNALLPNEDGGYGAQCSYAIEDRGPTTTSLRIDPALSEALTEVMNGSKKKARPVLTAREQKTLQKRLPCSSVRSNSFGNEQSSRAPTWRMGSAPQMGYKIFPPGVYEYSFEITLDHRCPETMNLPMGSVHWRLESLVERHGTFKTNLHGKQEVLVVRAPQINAEDQLLEPIDFTQSYDEVRCNTLIQGRAFPIGGKMPVVFRFTPLEKVEVRGVWISIVEETKYYCRDGLHRKEGAKREVRVFEKQAGQPTREEYKGVNVRFLEGGELSPEQRAQARAQAESLRNQVSLATGVAPEPLPEAGDNLLGDLDLGLDHFISQTVMEVDLQLPTCEQMRKDTSKILHPSSSFKSSHVEHFVKFYLRLARFQHDDSGVPKKVEFTKGFAVNIALLSCLATLDRITLPIYCDDTNPEAPSQTAECGCPNAHTINISSLAAASGNDLLTGFSNVGGSNLSVPPSWPGDNTTPRIRPIQMMRFPSYAPPPFDADQPPPSITSPPPNYDNVVGTPSHDGLADYFSRMATTYDEGQGEDDDEDEDEEEEEVSESDTGSESKIRRNTSRNGRVYIPNPRSPGPLLRSSSMNISQGFMYRRELVDAMQEAQIGGGDIEQAGGSQSEGSQPGDNTSRA</sequence>
<feature type="region of interest" description="Disordered" evidence="1">
    <location>
        <begin position="617"/>
        <end position="653"/>
    </location>
</feature>
<dbReference type="GO" id="GO:0030674">
    <property type="term" value="F:protein-macromolecule adaptor activity"/>
    <property type="evidence" value="ECO:0007669"/>
    <property type="project" value="TreeGrafter"/>
</dbReference>
<evidence type="ECO:0000313" key="3">
    <source>
        <dbReference type="Proteomes" id="UP000091956"/>
    </source>
</evidence>
<keyword evidence="3" id="KW-1185">Reference proteome</keyword>
<feature type="compositionally biased region" description="Polar residues" evidence="1">
    <location>
        <begin position="752"/>
        <end position="768"/>
    </location>
</feature>
<dbReference type="InterPro" id="IPR050357">
    <property type="entry name" value="Arrestin_domain-protein"/>
</dbReference>
<dbReference type="AlphaFoldDB" id="A0A1B8GW92"/>
<reference evidence="2 3" key="1">
    <citation type="submission" date="2016-03" db="EMBL/GenBank/DDBJ databases">
        <title>Comparative genomics of Pseudogymnoascus destructans, the fungus causing white-nose syndrome of bats.</title>
        <authorList>
            <person name="Palmer J.M."/>
            <person name="Drees K.P."/>
            <person name="Foster J.T."/>
            <person name="Lindner D.L."/>
        </authorList>
    </citation>
    <scope>NUCLEOTIDE SEQUENCE [LARGE SCALE GENOMIC DNA]</scope>
    <source>
        <strain evidence="2 3">UAMH 10579</strain>
    </source>
</reference>
<dbReference type="PANTHER" id="PTHR11188">
    <property type="entry name" value="ARRESTIN DOMAIN CONTAINING PROTEIN"/>
    <property type="match status" value="1"/>
</dbReference>
<dbReference type="EMBL" id="KV460210">
    <property type="protein sequence ID" value="OBU00106.2"/>
    <property type="molecule type" value="Genomic_DNA"/>
</dbReference>
<gene>
    <name evidence="2" type="ORF">VE01_01952</name>
</gene>
<feature type="region of interest" description="Disordered" evidence="1">
    <location>
        <begin position="740"/>
        <end position="768"/>
    </location>
</feature>
<feature type="compositionally biased region" description="Pro residues" evidence="1">
    <location>
        <begin position="621"/>
        <end position="641"/>
    </location>
</feature>
<accession>A0A1B8GW92</accession>
<dbReference type="Proteomes" id="UP000091956">
    <property type="component" value="Unassembled WGS sequence"/>
</dbReference>
<reference evidence="3" key="2">
    <citation type="journal article" date="2018" name="Nat. Commun.">
        <title>Extreme sensitivity to ultraviolet light in the fungal pathogen causing white-nose syndrome of bats.</title>
        <authorList>
            <person name="Palmer J.M."/>
            <person name="Drees K.P."/>
            <person name="Foster J.T."/>
            <person name="Lindner D.L."/>
        </authorList>
    </citation>
    <scope>NUCLEOTIDE SEQUENCE [LARGE SCALE GENOMIC DNA]</scope>
    <source>
        <strain evidence="3">UAMH 10579</strain>
    </source>
</reference>
<organism evidence="2 3">
    <name type="scientific">Pseudogymnoascus verrucosus</name>
    <dbReference type="NCBI Taxonomy" id="342668"/>
    <lineage>
        <taxon>Eukaryota</taxon>
        <taxon>Fungi</taxon>
        <taxon>Dikarya</taxon>
        <taxon>Ascomycota</taxon>
        <taxon>Pezizomycotina</taxon>
        <taxon>Leotiomycetes</taxon>
        <taxon>Thelebolales</taxon>
        <taxon>Thelebolaceae</taxon>
        <taxon>Pseudogymnoascus</taxon>
    </lineage>
</organism>
<dbReference type="GO" id="GO:0070086">
    <property type="term" value="P:ubiquitin-dependent endocytosis"/>
    <property type="evidence" value="ECO:0007669"/>
    <property type="project" value="TreeGrafter"/>
</dbReference>
<evidence type="ECO:0000313" key="2">
    <source>
        <dbReference type="EMBL" id="OBU00106.2"/>
    </source>
</evidence>
<dbReference type="GO" id="GO:0031625">
    <property type="term" value="F:ubiquitin protein ligase binding"/>
    <property type="evidence" value="ECO:0007669"/>
    <property type="project" value="TreeGrafter"/>
</dbReference>
<dbReference type="InterPro" id="IPR014752">
    <property type="entry name" value="Arrestin-like_C"/>
</dbReference>
<protein>
    <recommendedName>
        <fullName evidence="4">Arrestin C-terminal-like domain-containing protein</fullName>
    </recommendedName>
</protein>
<proteinExistence type="predicted"/>
<dbReference type="PANTHER" id="PTHR11188:SF174">
    <property type="entry name" value="ARRESTIN-RELATED TRAFFICKING ADAPTER 10-RELATED"/>
    <property type="match status" value="1"/>
</dbReference>
<dbReference type="Gene3D" id="2.60.40.640">
    <property type="match status" value="1"/>
</dbReference>
<evidence type="ECO:0008006" key="4">
    <source>
        <dbReference type="Google" id="ProtNLM"/>
    </source>
</evidence>
<feature type="compositionally biased region" description="Acidic residues" evidence="1">
    <location>
        <begin position="668"/>
        <end position="686"/>
    </location>
</feature>
<name>A0A1B8GW92_9PEZI</name>
<dbReference type="STRING" id="342668.A0A1B8GW92"/>
<dbReference type="RefSeq" id="XP_059320006.1">
    <property type="nucleotide sequence ID" value="XM_059463400.1"/>
</dbReference>
<evidence type="ECO:0000256" key="1">
    <source>
        <dbReference type="SAM" id="MobiDB-lite"/>
    </source>
</evidence>